<dbReference type="GO" id="GO:0042761">
    <property type="term" value="P:very long-chain fatty acid biosynthetic process"/>
    <property type="evidence" value="ECO:0007669"/>
    <property type="project" value="TreeGrafter"/>
</dbReference>
<evidence type="ECO:0000256" key="5">
    <source>
        <dbReference type="ARBA" id="ARBA00022692"/>
    </source>
</evidence>
<evidence type="ECO:0000256" key="6">
    <source>
        <dbReference type="ARBA" id="ARBA00022832"/>
    </source>
</evidence>
<comment type="catalytic activity">
    <reaction evidence="11">
        <text>a very-long-chain acyl-CoA + malonyl-CoA + H(+) = a very-long-chain 3-oxoacyl-CoA + CO2 + CoA</text>
        <dbReference type="Rhea" id="RHEA:32727"/>
        <dbReference type="ChEBI" id="CHEBI:15378"/>
        <dbReference type="ChEBI" id="CHEBI:16526"/>
        <dbReference type="ChEBI" id="CHEBI:57287"/>
        <dbReference type="ChEBI" id="CHEBI:57384"/>
        <dbReference type="ChEBI" id="CHEBI:90725"/>
        <dbReference type="ChEBI" id="CHEBI:90736"/>
        <dbReference type="EC" id="2.3.1.199"/>
    </reaction>
</comment>
<sequence>MAGMVMDEYSVWRGNNTDIMHTKYDYAFKLPFEENWDPVQVHSWFHDNWHHSLTISVIYVIVIHLLQKVMKDQKPFSLRNWMVLWNAGLALFSIAACIRFSEEFIFAVTTFRLRTTVCYSIDPTGVAAYWSSLFALSKVAELGDTIFVVLRKRPLIFLHWYHHAVVMIYSWHAGCELTAAGRWFIWMNYTVHSIMYTYYAITATGRRLPKAVSMVVTTLQTVQMFVGVCISIYVYSLKRAGVPCQQSYENLYLGFAIYVSFAILFMKFFFDAYIRRHKSRHVKSE</sequence>
<dbReference type="GO" id="GO:0019367">
    <property type="term" value="P:fatty acid elongation, saturated fatty acid"/>
    <property type="evidence" value="ECO:0007669"/>
    <property type="project" value="TreeGrafter"/>
</dbReference>
<dbReference type="PANTHER" id="PTHR11157">
    <property type="entry name" value="FATTY ACID ACYL TRANSFERASE-RELATED"/>
    <property type="match status" value="1"/>
</dbReference>
<evidence type="ECO:0000256" key="1">
    <source>
        <dbReference type="ARBA" id="ARBA00004141"/>
    </source>
</evidence>
<feature type="transmembrane region" description="Helical" evidence="11">
    <location>
        <begin position="180"/>
        <end position="199"/>
    </location>
</feature>
<keyword evidence="9 11" id="KW-0472">Membrane</keyword>
<reference evidence="13" key="1">
    <citation type="submission" date="2022-11" db="UniProtKB">
        <authorList>
            <consortium name="WormBaseParasite"/>
        </authorList>
    </citation>
    <scope>IDENTIFICATION</scope>
</reference>
<evidence type="ECO:0000256" key="10">
    <source>
        <dbReference type="ARBA" id="ARBA00023160"/>
    </source>
</evidence>
<comment type="subcellular location">
    <subcellularLocation>
        <location evidence="1">Membrane</location>
        <topology evidence="1">Multi-pass membrane protein</topology>
    </subcellularLocation>
</comment>
<comment type="similarity">
    <text evidence="11">Belongs to the ELO family.</text>
</comment>
<evidence type="ECO:0000256" key="11">
    <source>
        <dbReference type="RuleBase" id="RU361115"/>
    </source>
</evidence>
<feature type="transmembrane region" description="Helical" evidence="11">
    <location>
        <begin position="49"/>
        <end position="66"/>
    </location>
</feature>
<keyword evidence="8 11" id="KW-0443">Lipid metabolism</keyword>
<feature type="transmembrane region" description="Helical" evidence="11">
    <location>
        <begin position="157"/>
        <end position="174"/>
    </location>
</feature>
<comment type="pathway">
    <text evidence="2">Lipid metabolism; fatty acid biosynthesis.</text>
</comment>
<evidence type="ECO:0000313" key="13">
    <source>
        <dbReference type="WBParaSite" id="PSAMB.scaffold3837size16697.g22690.t1"/>
    </source>
</evidence>
<dbReference type="Proteomes" id="UP000887566">
    <property type="component" value="Unplaced"/>
</dbReference>
<keyword evidence="12" id="KW-1185">Reference proteome</keyword>
<dbReference type="InterPro" id="IPR002076">
    <property type="entry name" value="ELO_fam"/>
</dbReference>
<proteinExistence type="inferred from homology"/>
<evidence type="ECO:0000256" key="2">
    <source>
        <dbReference type="ARBA" id="ARBA00005194"/>
    </source>
</evidence>
<keyword evidence="10 11" id="KW-0275">Fatty acid biosynthesis</keyword>
<dbReference type="GO" id="GO:0005789">
    <property type="term" value="C:endoplasmic reticulum membrane"/>
    <property type="evidence" value="ECO:0007669"/>
    <property type="project" value="TreeGrafter"/>
</dbReference>
<dbReference type="PANTHER" id="PTHR11157:SF5">
    <property type="entry name" value="ELONGATION OF VERY LONG CHAIN FATTY ACIDS PROTEIN"/>
    <property type="match status" value="1"/>
</dbReference>
<feature type="transmembrane region" description="Helical" evidence="11">
    <location>
        <begin position="78"/>
        <end position="101"/>
    </location>
</feature>
<name>A0A914WEZ1_9BILA</name>
<evidence type="ECO:0000256" key="9">
    <source>
        <dbReference type="ARBA" id="ARBA00023136"/>
    </source>
</evidence>
<keyword evidence="7 11" id="KW-1133">Transmembrane helix</keyword>
<dbReference type="GO" id="GO:0034626">
    <property type="term" value="P:fatty acid elongation, polyunsaturated fatty acid"/>
    <property type="evidence" value="ECO:0007669"/>
    <property type="project" value="TreeGrafter"/>
</dbReference>
<keyword evidence="4 11" id="KW-0808">Transferase</keyword>
<evidence type="ECO:0000256" key="3">
    <source>
        <dbReference type="ARBA" id="ARBA00022516"/>
    </source>
</evidence>
<dbReference type="GO" id="GO:0030148">
    <property type="term" value="P:sphingolipid biosynthetic process"/>
    <property type="evidence" value="ECO:0007669"/>
    <property type="project" value="TreeGrafter"/>
</dbReference>
<dbReference type="InterPro" id="IPR030457">
    <property type="entry name" value="ELO_CS"/>
</dbReference>
<dbReference type="PROSITE" id="PS01188">
    <property type="entry name" value="ELO"/>
    <property type="match status" value="1"/>
</dbReference>
<dbReference type="EC" id="2.3.1.199" evidence="11"/>
<dbReference type="GO" id="GO:0034625">
    <property type="term" value="P:fatty acid elongation, monounsaturated fatty acid"/>
    <property type="evidence" value="ECO:0007669"/>
    <property type="project" value="TreeGrafter"/>
</dbReference>
<dbReference type="Pfam" id="PF01151">
    <property type="entry name" value="ELO"/>
    <property type="match status" value="1"/>
</dbReference>
<evidence type="ECO:0000256" key="7">
    <source>
        <dbReference type="ARBA" id="ARBA00022989"/>
    </source>
</evidence>
<keyword evidence="3 11" id="KW-0444">Lipid biosynthesis</keyword>
<keyword evidence="6 11" id="KW-0276">Fatty acid metabolism</keyword>
<evidence type="ECO:0000256" key="8">
    <source>
        <dbReference type="ARBA" id="ARBA00023098"/>
    </source>
</evidence>
<dbReference type="WBParaSite" id="PSAMB.scaffold3837size16697.g22690.t1">
    <property type="protein sequence ID" value="PSAMB.scaffold3837size16697.g22690.t1"/>
    <property type="gene ID" value="PSAMB.scaffold3837size16697.g22690"/>
</dbReference>
<accession>A0A914WEZ1</accession>
<evidence type="ECO:0000256" key="4">
    <source>
        <dbReference type="ARBA" id="ARBA00022679"/>
    </source>
</evidence>
<feature type="transmembrane region" description="Helical" evidence="11">
    <location>
        <begin position="211"/>
        <end position="235"/>
    </location>
</feature>
<dbReference type="GO" id="GO:0009922">
    <property type="term" value="F:fatty acid elongase activity"/>
    <property type="evidence" value="ECO:0007669"/>
    <property type="project" value="UniProtKB-EC"/>
</dbReference>
<dbReference type="AlphaFoldDB" id="A0A914WEZ1"/>
<feature type="transmembrane region" description="Helical" evidence="11">
    <location>
        <begin position="255"/>
        <end position="274"/>
    </location>
</feature>
<organism evidence="12 13">
    <name type="scientific">Plectus sambesii</name>
    <dbReference type="NCBI Taxonomy" id="2011161"/>
    <lineage>
        <taxon>Eukaryota</taxon>
        <taxon>Metazoa</taxon>
        <taxon>Ecdysozoa</taxon>
        <taxon>Nematoda</taxon>
        <taxon>Chromadorea</taxon>
        <taxon>Plectida</taxon>
        <taxon>Plectina</taxon>
        <taxon>Plectoidea</taxon>
        <taxon>Plectidae</taxon>
        <taxon>Plectus</taxon>
    </lineage>
</organism>
<protein>
    <recommendedName>
        <fullName evidence="11">Elongation of very long chain fatty acids protein</fullName>
        <ecNumber evidence="11">2.3.1.199</ecNumber>
    </recommendedName>
    <alternativeName>
        <fullName evidence="11">Very-long-chain 3-oxoacyl-CoA synthase</fullName>
    </alternativeName>
</protein>
<keyword evidence="5 11" id="KW-0812">Transmembrane</keyword>
<evidence type="ECO:0000313" key="12">
    <source>
        <dbReference type="Proteomes" id="UP000887566"/>
    </source>
</evidence>